<evidence type="ECO:0000313" key="2">
    <source>
        <dbReference type="Proteomes" id="UP001320706"/>
    </source>
</evidence>
<sequence length="215" mass="24546">MVHSGLWRVGNKVIFINFLYMHSVHRNPNLRTPYPVFHHLLHQTSPVADGKTLSFLITLTTFARPTIRCQTLLVTFHPSNGVIPEHLRDLSINNRSIVLLLSPNVIPDESQDNDATSNDDTVVHRTRRHRRRRRPNTPEDDEDHIYASVSVVDDAEPAFEMPWAPDEGSLSNVERRFFLDDLLVFGLFAHGYTFQSATVRLDIALDAVVEEESGR</sequence>
<evidence type="ECO:0000313" key="1">
    <source>
        <dbReference type="EMBL" id="KAK8209099.1"/>
    </source>
</evidence>
<dbReference type="EMBL" id="JAMKPW020000017">
    <property type="protein sequence ID" value="KAK8209099.1"/>
    <property type="molecule type" value="Genomic_DNA"/>
</dbReference>
<organism evidence="1 2">
    <name type="scientific">Zalaria obscura</name>
    <dbReference type="NCBI Taxonomy" id="2024903"/>
    <lineage>
        <taxon>Eukaryota</taxon>
        <taxon>Fungi</taxon>
        <taxon>Dikarya</taxon>
        <taxon>Ascomycota</taxon>
        <taxon>Pezizomycotina</taxon>
        <taxon>Dothideomycetes</taxon>
        <taxon>Dothideomycetidae</taxon>
        <taxon>Dothideales</taxon>
        <taxon>Zalariaceae</taxon>
        <taxon>Zalaria</taxon>
    </lineage>
</organism>
<dbReference type="Proteomes" id="UP001320706">
    <property type="component" value="Unassembled WGS sequence"/>
</dbReference>
<comment type="caution">
    <text evidence="1">The sequence shown here is derived from an EMBL/GenBank/DDBJ whole genome shotgun (WGS) entry which is preliminary data.</text>
</comment>
<accession>A0ACC3SDF2</accession>
<gene>
    <name evidence="1" type="ORF">M8818_003794</name>
</gene>
<name>A0ACC3SDF2_9PEZI</name>
<proteinExistence type="predicted"/>
<keyword evidence="2" id="KW-1185">Reference proteome</keyword>
<reference evidence="1" key="1">
    <citation type="submission" date="2024-02" db="EMBL/GenBank/DDBJ databases">
        <title>Metagenome Assembled Genome of Zalaria obscura JY119.</title>
        <authorList>
            <person name="Vighnesh L."/>
            <person name="Jagadeeshwari U."/>
            <person name="Venkata Ramana C."/>
            <person name="Sasikala C."/>
        </authorList>
    </citation>
    <scope>NUCLEOTIDE SEQUENCE</scope>
    <source>
        <strain evidence="1">JY119</strain>
    </source>
</reference>
<protein>
    <submittedName>
        <fullName evidence="1">Uncharacterized protein</fullName>
    </submittedName>
</protein>